<accession>A0ABS2PUC0</accession>
<evidence type="ECO:0000313" key="5">
    <source>
        <dbReference type="EMBL" id="MBM7643647.1"/>
    </source>
</evidence>
<dbReference type="Gene3D" id="1.10.10.10">
    <property type="entry name" value="Winged helix-like DNA-binding domain superfamily/Winged helix DNA-binding domain"/>
    <property type="match status" value="1"/>
</dbReference>
<sequence length="142" mass="16367">MYQKTKSYIRIFDQQMSFYENYARKKGMNGKALQILLWINGSAQTGISQNKIAQATHSTKQVVHAIIKNWLDKGYLELRANPDDKRHKLIFLTAEGSQFADATLQPLEALEEKAMAILTDEEQAQLIDLSRRYYQVLEKGLE</sequence>
<dbReference type="SMART" id="SM00347">
    <property type="entry name" value="HTH_MARR"/>
    <property type="match status" value="1"/>
</dbReference>
<keyword evidence="6" id="KW-1185">Reference proteome</keyword>
<dbReference type="GO" id="GO:0003677">
    <property type="term" value="F:DNA binding"/>
    <property type="evidence" value="ECO:0007669"/>
    <property type="project" value="UniProtKB-KW"/>
</dbReference>
<protein>
    <submittedName>
        <fullName evidence="5">DNA-binding MarR family transcriptional regulator</fullName>
    </submittedName>
</protein>
<keyword evidence="3" id="KW-0804">Transcription</keyword>
<dbReference type="SUPFAM" id="SSF46785">
    <property type="entry name" value="Winged helix' DNA-binding domain"/>
    <property type="match status" value="1"/>
</dbReference>
<dbReference type="InterPro" id="IPR000835">
    <property type="entry name" value="HTH_MarR-typ"/>
</dbReference>
<keyword evidence="1" id="KW-0805">Transcription regulation</keyword>
<evidence type="ECO:0000256" key="1">
    <source>
        <dbReference type="ARBA" id="ARBA00023015"/>
    </source>
</evidence>
<evidence type="ECO:0000313" key="6">
    <source>
        <dbReference type="Proteomes" id="UP000697472"/>
    </source>
</evidence>
<dbReference type="PANTHER" id="PTHR42756">
    <property type="entry name" value="TRANSCRIPTIONAL REGULATOR, MARR"/>
    <property type="match status" value="1"/>
</dbReference>
<dbReference type="EMBL" id="JAFBEH010000060">
    <property type="protein sequence ID" value="MBM7643647.1"/>
    <property type="molecule type" value="Genomic_DNA"/>
</dbReference>
<proteinExistence type="predicted"/>
<comment type="caution">
    <text evidence="5">The sequence shown here is derived from an EMBL/GenBank/DDBJ whole genome shotgun (WGS) entry which is preliminary data.</text>
</comment>
<gene>
    <name evidence="5" type="ORF">JOC28_001958</name>
</gene>
<evidence type="ECO:0000256" key="3">
    <source>
        <dbReference type="ARBA" id="ARBA00023163"/>
    </source>
</evidence>
<dbReference type="Proteomes" id="UP000697472">
    <property type="component" value="Unassembled WGS sequence"/>
</dbReference>
<evidence type="ECO:0000256" key="2">
    <source>
        <dbReference type="ARBA" id="ARBA00023125"/>
    </source>
</evidence>
<reference evidence="5 6" key="1">
    <citation type="submission" date="2021-01" db="EMBL/GenBank/DDBJ databases">
        <title>Genomic Encyclopedia of Type Strains, Phase IV (KMG-IV): sequencing the most valuable type-strain genomes for metagenomic binning, comparative biology and taxonomic classification.</title>
        <authorList>
            <person name="Goeker M."/>
        </authorList>
    </citation>
    <scope>NUCLEOTIDE SEQUENCE [LARGE SCALE GENOMIC DNA]</scope>
    <source>
        <strain evidence="5 6">DSM 27382</strain>
    </source>
</reference>
<keyword evidence="2 5" id="KW-0238">DNA-binding</keyword>
<organism evidence="5 6">
    <name type="scientific">Streptococcus loxodontisalivarius</name>
    <dbReference type="NCBI Taxonomy" id="1349415"/>
    <lineage>
        <taxon>Bacteria</taxon>
        <taxon>Bacillati</taxon>
        <taxon>Bacillota</taxon>
        <taxon>Bacilli</taxon>
        <taxon>Lactobacillales</taxon>
        <taxon>Streptococcaceae</taxon>
        <taxon>Streptococcus</taxon>
    </lineage>
</organism>
<dbReference type="PANTHER" id="PTHR42756:SF1">
    <property type="entry name" value="TRANSCRIPTIONAL REPRESSOR OF EMRAB OPERON"/>
    <property type="match status" value="1"/>
</dbReference>
<dbReference type="Pfam" id="PF12802">
    <property type="entry name" value="MarR_2"/>
    <property type="match status" value="1"/>
</dbReference>
<dbReference type="InterPro" id="IPR036390">
    <property type="entry name" value="WH_DNA-bd_sf"/>
</dbReference>
<feature type="domain" description="HTH marR-type" evidence="4">
    <location>
        <begin position="1"/>
        <end position="135"/>
    </location>
</feature>
<dbReference type="RefSeq" id="WP_205010486.1">
    <property type="nucleotide sequence ID" value="NZ_JAFBEH010000060.1"/>
</dbReference>
<name>A0ABS2PUC0_9STRE</name>
<evidence type="ECO:0000259" key="4">
    <source>
        <dbReference type="PROSITE" id="PS50995"/>
    </source>
</evidence>
<dbReference type="InterPro" id="IPR036388">
    <property type="entry name" value="WH-like_DNA-bd_sf"/>
</dbReference>
<dbReference type="PROSITE" id="PS50995">
    <property type="entry name" value="HTH_MARR_2"/>
    <property type="match status" value="1"/>
</dbReference>